<keyword evidence="2" id="KW-0805">Transcription regulation</keyword>
<dbReference type="SUPFAM" id="SSF88659">
    <property type="entry name" value="Sigma3 and sigma4 domains of RNA polymerase sigma factors"/>
    <property type="match status" value="1"/>
</dbReference>
<dbReference type="EMBL" id="AJWZ01005541">
    <property type="protein sequence ID" value="EKC62293.1"/>
    <property type="molecule type" value="Genomic_DNA"/>
</dbReference>
<gene>
    <name evidence="7" type="ORF">OBE_08048</name>
</gene>
<evidence type="ECO:0000256" key="4">
    <source>
        <dbReference type="ARBA" id="ARBA00023163"/>
    </source>
</evidence>
<evidence type="ECO:0000259" key="5">
    <source>
        <dbReference type="Pfam" id="PF04542"/>
    </source>
</evidence>
<reference evidence="7" key="1">
    <citation type="journal article" date="2013" name="Environ. Microbiol.">
        <title>Microbiota from the distal guts of lean and obese adolescents exhibit partial functional redundancy besides clear differences in community structure.</title>
        <authorList>
            <person name="Ferrer M."/>
            <person name="Ruiz A."/>
            <person name="Lanza F."/>
            <person name="Haange S.B."/>
            <person name="Oberbach A."/>
            <person name="Till H."/>
            <person name="Bargiela R."/>
            <person name="Campoy C."/>
            <person name="Segura M.T."/>
            <person name="Richter M."/>
            <person name="von Bergen M."/>
            <person name="Seifert J."/>
            <person name="Suarez A."/>
        </authorList>
    </citation>
    <scope>NUCLEOTIDE SEQUENCE</scope>
</reference>
<name>K1SX49_9ZZZZ</name>
<dbReference type="GO" id="GO:0006352">
    <property type="term" value="P:DNA-templated transcription initiation"/>
    <property type="evidence" value="ECO:0007669"/>
    <property type="project" value="InterPro"/>
</dbReference>
<dbReference type="Gene3D" id="1.10.1740.10">
    <property type="match status" value="1"/>
</dbReference>
<dbReference type="AlphaFoldDB" id="K1SX49"/>
<dbReference type="SUPFAM" id="SSF88946">
    <property type="entry name" value="Sigma2 domain of RNA polymerase sigma factors"/>
    <property type="match status" value="1"/>
</dbReference>
<evidence type="ECO:0000259" key="6">
    <source>
        <dbReference type="Pfam" id="PF08281"/>
    </source>
</evidence>
<dbReference type="InterPro" id="IPR036388">
    <property type="entry name" value="WH-like_DNA-bd_sf"/>
</dbReference>
<protein>
    <submittedName>
        <fullName evidence="7">RNA polymerase ECF-type sigma factor</fullName>
    </submittedName>
</protein>
<comment type="caution">
    <text evidence="7">The sequence shown here is derived from an EMBL/GenBank/DDBJ whole genome shotgun (WGS) entry which is preliminary data.</text>
</comment>
<dbReference type="Gene3D" id="1.10.10.10">
    <property type="entry name" value="Winged helix-like DNA-binding domain superfamily/Winged helix DNA-binding domain"/>
    <property type="match status" value="1"/>
</dbReference>
<feature type="non-terminal residue" evidence="7">
    <location>
        <position position="1"/>
    </location>
</feature>
<sequence>HNSETNVMKDLNIPYIAGLVIRAQHSDSDAFAELYALTYNKVYNYTRHYLRDDFLAQDAMQEVYILALKNIGKLNDPTVFIAWLNRICFHVCYDMTQKNRPQNDCQVLSQEILDILQDPHLDANPELHYQQKDEYSRLAEALEQLPFNEKQVLIMRYYNDMKLEEIAAAMEISRSSVKRYIASGQEHLKESMKG</sequence>
<evidence type="ECO:0000256" key="3">
    <source>
        <dbReference type="ARBA" id="ARBA00023082"/>
    </source>
</evidence>
<dbReference type="NCBIfam" id="TIGR02937">
    <property type="entry name" value="sigma70-ECF"/>
    <property type="match status" value="1"/>
</dbReference>
<dbReference type="InterPro" id="IPR014284">
    <property type="entry name" value="RNA_pol_sigma-70_dom"/>
</dbReference>
<accession>K1SX49</accession>
<proteinExistence type="inferred from homology"/>
<dbReference type="GO" id="GO:0016987">
    <property type="term" value="F:sigma factor activity"/>
    <property type="evidence" value="ECO:0007669"/>
    <property type="project" value="UniProtKB-KW"/>
</dbReference>
<organism evidence="7">
    <name type="scientific">human gut metagenome</name>
    <dbReference type="NCBI Taxonomy" id="408170"/>
    <lineage>
        <taxon>unclassified sequences</taxon>
        <taxon>metagenomes</taxon>
        <taxon>organismal metagenomes</taxon>
    </lineage>
</organism>
<feature type="domain" description="RNA polymerase sigma-70 region 2" evidence="5">
    <location>
        <begin position="34"/>
        <end position="100"/>
    </location>
</feature>
<dbReference type="InterPro" id="IPR013249">
    <property type="entry name" value="RNA_pol_sigma70_r4_t2"/>
</dbReference>
<dbReference type="PANTHER" id="PTHR43133:SF51">
    <property type="entry name" value="RNA POLYMERASE SIGMA FACTOR"/>
    <property type="match status" value="1"/>
</dbReference>
<dbReference type="PANTHER" id="PTHR43133">
    <property type="entry name" value="RNA POLYMERASE ECF-TYPE SIGMA FACTO"/>
    <property type="match status" value="1"/>
</dbReference>
<dbReference type="Pfam" id="PF04542">
    <property type="entry name" value="Sigma70_r2"/>
    <property type="match status" value="1"/>
</dbReference>
<dbReference type="CDD" id="cd06171">
    <property type="entry name" value="Sigma70_r4"/>
    <property type="match status" value="1"/>
</dbReference>
<keyword evidence="3" id="KW-0731">Sigma factor</keyword>
<dbReference type="InterPro" id="IPR007627">
    <property type="entry name" value="RNA_pol_sigma70_r2"/>
</dbReference>
<dbReference type="GO" id="GO:0003677">
    <property type="term" value="F:DNA binding"/>
    <property type="evidence" value="ECO:0007669"/>
    <property type="project" value="InterPro"/>
</dbReference>
<evidence type="ECO:0000256" key="2">
    <source>
        <dbReference type="ARBA" id="ARBA00023015"/>
    </source>
</evidence>
<evidence type="ECO:0000256" key="1">
    <source>
        <dbReference type="ARBA" id="ARBA00010641"/>
    </source>
</evidence>
<feature type="domain" description="RNA polymerase sigma factor 70 region 4 type 2" evidence="6">
    <location>
        <begin position="137"/>
        <end position="182"/>
    </location>
</feature>
<evidence type="ECO:0000313" key="7">
    <source>
        <dbReference type="EMBL" id="EKC62293.1"/>
    </source>
</evidence>
<dbReference type="Pfam" id="PF08281">
    <property type="entry name" value="Sigma70_r4_2"/>
    <property type="match status" value="1"/>
</dbReference>
<dbReference type="InterPro" id="IPR039425">
    <property type="entry name" value="RNA_pol_sigma-70-like"/>
</dbReference>
<dbReference type="InterPro" id="IPR013325">
    <property type="entry name" value="RNA_pol_sigma_r2"/>
</dbReference>
<comment type="similarity">
    <text evidence="1">Belongs to the sigma-70 factor family. ECF subfamily.</text>
</comment>
<keyword evidence="4" id="KW-0804">Transcription</keyword>
<dbReference type="InterPro" id="IPR013324">
    <property type="entry name" value="RNA_pol_sigma_r3/r4-like"/>
</dbReference>